<dbReference type="PANTHER" id="PTHR11941">
    <property type="entry name" value="ENOYL-COA HYDRATASE-RELATED"/>
    <property type="match status" value="1"/>
</dbReference>
<comment type="caution">
    <text evidence="4">The sequence shown here is derived from an EMBL/GenBank/DDBJ whole genome shotgun (WGS) entry which is preliminary data.</text>
</comment>
<keyword evidence="5" id="KW-1185">Reference proteome</keyword>
<proteinExistence type="inferred from homology"/>
<comment type="similarity">
    <text evidence="1 3">Belongs to the enoyl-CoA hydratase/isomerase family.</text>
</comment>
<dbReference type="InterPro" id="IPR014748">
    <property type="entry name" value="Enoyl-CoA_hydra_C"/>
</dbReference>
<accession>A0AAE2ZGT4</accession>
<dbReference type="Gene3D" id="3.90.226.10">
    <property type="entry name" value="2-enoyl-CoA Hydratase, Chain A, domain 1"/>
    <property type="match status" value="1"/>
</dbReference>
<dbReference type="GO" id="GO:0016829">
    <property type="term" value="F:lyase activity"/>
    <property type="evidence" value="ECO:0007669"/>
    <property type="project" value="UniProtKB-KW"/>
</dbReference>
<evidence type="ECO:0000256" key="1">
    <source>
        <dbReference type="ARBA" id="ARBA00005254"/>
    </source>
</evidence>
<gene>
    <name evidence="4" type="ORF">K1W69_03880</name>
</gene>
<dbReference type="PROSITE" id="PS00166">
    <property type="entry name" value="ENOYL_COA_HYDRATASE"/>
    <property type="match status" value="1"/>
</dbReference>
<protein>
    <submittedName>
        <fullName evidence="4">Enoyl-CoA hydratase/isomerase family protein</fullName>
    </submittedName>
</protein>
<dbReference type="InterPro" id="IPR018376">
    <property type="entry name" value="Enoyl-CoA_hyd/isom_CS"/>
</dbReference>
<keyword evidence="2" id="KW-0456">Lyase</keyword>
<dbReference type="InterPro" id="IPR029045">
    <property type="entry name" value="ClpP/crotonase-like_dom_sf"/>
</dbReference>
<dbReference type="AlphaFoldDB" id="A0AAE2ZGT4"/>
<sequence>MTNSSTRVVCEQRGRILLLTLDGAETRNSIGPEVYPVLQTHIVNAEQAPDIGAIVLTGANGFFSSGGNVNALKASGAATLSEATGNTDKLNALILSVTHSSIPIIAAVEGGAAGAGFSLCLACDMIVASEDAHFTAAYVRVGLSPDGGATHFLTRALPRQLVSEICMLGRPVAAPRLHAAGLINSCCPAGKALGVSIELANGITAGPPQATRNIKELIRIAASNDLAGQLAIEASAINRARFGDEAAEGLSAFLEKRKANFRRRL</sequence>
<dbReference type="InterPro" id="IPR001753">
    <property type="entry name" value="Enoyl-CoA_hydra/iso"/>
</dbReference>
<evidence type="ECO:0000313" key="4">
    <source>
        <dbReference type="EMBL" id="MBW8636318.1"/>
    </source>
</evidence>
<dbReference type="NCBIfam" id="NF046063">
    <property type="entry name" value="oxepin_alt"/>
    <property type="match status" value="1"/>
</dbReference>
<dbReference type="PANTHER" id="PTHR11941:SF54">
    <property type="entry name" value="ENOYL-COA HYDRATASE, MITOCHONDRIAL"/>
    <property type="match status" value="1"/>
</dbReference>
<dbReference type="CDD" id="cd06558">
    <property type="entry name" value="crotonase-like"/>
    <property type="match status" value="1"/>
</dbReference>
<dbReference type="Proteomes" id="UP001196509">
    <property type="component" value="Unassembled WGS sequence"/>
</dbReference>
<dbReference type="Gene3D" id="1.10.12.10">
    <property type="entry name" value="Lyase 2-enoyl-coa Hydratase, Chain A, domain 2"/>
    <property type="match status" value="1"/>
</dbReference>
<dbReference type="SUPFAM" id="SSF52096">
    <property type="entry name" value="ClpP/crotonase"/>
    <property type="match status" value="1"/>
</dbReference>
<evidence type="ECO:0000256" key="2">
    <source>
        <dbReference type="ARBA" id="ARBA00023239"/>
    </source>
</evidence>
<dbReference type="Pfam" id="PF00378">
    <property type="entry name" value="ECH_1"/>
    <property type="match status" value="1"/>
</dbReference>
<evidence type="ECO:0000313" key="5">
    <source>
        <dbReference type="Proteomes" id="UP001196509"/>
    </source>
</evidence>
<evidence type="ECO:0000256" key="3">
    <source>
        <dbReference type="RuleBase" id="RU003707"/>
    </source>
</evidence>
<dbReference type="NCBIfam" id="NF005700">
    <property type="entry name" value="PRK07511.1"/>
    <property type="match status" value="1"/>
</dbReference>
<name>A0AAE2ZGT4_9HYPH</name>
<dbReference type="GO" id="GO:0006635">
    <property type="term" value="P:fatty acid beta-oxidation"/>
    <property type="evidence" value="ECO:0007669"/>
    <property type="project" value="TreeGrafter"/>
</dbReference>
<reference evidence="4" key="1">
    <citation type="submission" date="2021-08" db="EMBL/GenBank/DDBJ databases">
        <title>Hoeflea bacterium WL0058 sp. nov., isolated from the sediment.</title>
        <authorList>
            <person name="Wang L."/>
            <person name="Zhang D."/>
        </authorList>
    </citation>
    <scope>NUCLEOTIDE SEQUENCE</scope>
    <source>
        <strain evidence="4">WL0058</strain>
    </source>
</reference>
<dbReference type="EMBL" id="JAICBX010000001">
    <property type="protein sequence ID" value="MBW8636318.1"/>
    <property type="molecule type" value="Genomic_DNA"/>
</dbReference>
<organism evidence="4 5">
    <name type="scientific">Flavimaribacter sediminis</name>
    <dbReference type="NCBI Taxonomy" id="2865987"/>
    <lineage>
        <taxon>Bacteria</taxon>
        <taxon>Pseudomonadati</taxon>
        <taxon>Pseudomonadota</taxon>
        <taxon>Alphaproteobacteria</taxon>
        <taxon>Hyphomicrobiales</taxon>
        <taxon>Rhizobiaceae</taxon>
        <taxon>Flavimaribacter</taxon>
    </lineage>
</organism>